<reference evidence="1" key="1">
    <citation type="submission" date="2023-03" db="EMBL/GenBank/DDBJ databases">
        <title>Massive genome expansion in bonnet fungi (Mycena s.s.) driven by repeated elements and novel gene families across ecological guilds.</title>
        <authorList>
            <consortium name="Lawrence Berkeley National Laboratory"/>
            <person name="Harder C.B."/>
            <person name="Miyauchi S."/>
            <person name="Viragh M."/>
            <person name="Kuo A."/>
            <person name="Thoen E."/>
            <person name="Andreopoulos B."/>
            <person name="Lu D."/>
            <person name="Skrede I."/>
            <person name="Drula E."/>
            <person name="Henrissat B."/>
            <person name="Morin E."/>
            <person name="Kohler A."/>
            <person name="Barry K."/>
            <person name="LaButti K."/>
            <person name="Morin E."/>
            <person name="Salamov A."/>
            <person name="Lipzen A."/>
            <person name="Mereny Z."/>
            <person name="Hegedus B."/>
            <person name="Baldrian P."/>
            <person name="Stursova M."/>
            <person name="Weitz H."/>
            <person name="Taylor A."/>
            <person name="Grigoriev I.V."/>
            <person name="Nagy L.G."/>
            <person name="Martin F."/>
            <person name="Kauserud H."/>
        </authorList>
    </citation>
    <scope>NUCLEOTIDE SEQUENCE</scope>
    <source>
        <strain evidence="1">CBHHK002</strain>
    </source>
</reference>
<dbReference type="Gene3D" id="3.30.70.100">
    <property type="match status" value="1"/>
</dbReference>
<dbReference type="Proteomes" id="UP001218218">
    <property type="component" value="Unassembled WGS sequence"/>
</dbReference>
<proteinExistence type="predicted"/>
<accession>A0AAD7AS72</accession>
<gene>
    <name evidence="1" type="ORF">DFH08DRAFT_836081</name>
</gene>
<protein>
    <recommendedName>
        <fullName evidence="3">ABM domain-containing protein</fullName>
    </recommendedName>
</protein>
<dbReference type="EMBL" id="JARIHO010000002">
    <property type="protein sequence ID" value="KAJ7366959.1"/>
    <property type="molecule type" value="Genomic_DNA"/>
</dbReference>
<dbReference type="AlphaFoldDB" id="A0AAD7AS72"/>
<evidence type="ECO:0000313" key="1">
    <source>
        <dbReference type="EMBL" id="KAJ7366959.1"/>
    </source>
</evidence>
<evidence type="ECO:0000313" key="2">
    <source>
        <dbReference type="Proteomes" id="UP001218218"/>
    </source>
</evidence>
<name>A0AAD7AS72_9AGAR</name>
<evidence type="ECO:0008006" key="3">
    <source>
        <dbReference type="Google" id="ProtNLM"/>
    </source>
</evidence>
<keyword evidence="2" id="KW-1185">Reference proteome</keyword>
<sequence>MLLLRLAIEDKKTGYFVSVWESYELHQKLIKDPSYAGIVEKLKPAVSGKFERDHITVSKDPNAALSSPAVEFVAFTLKDGASAEKFSALMEELGKGLDLAAGAHPPSVWGQSIEEKNKYLLVVGWDTVESHWEAVKEGTGLYTTVGQIKEVADLTIGHSHVKKHEG</sequence>
<comment type="caution">
    <text evidence="1">The sequence shown here is derived from an EMBL/GenBank/DDBJ whole genome shotgun (WGS) entry which is preliminary data.</text>
</comment>
<organism evidence="1 2">
    <name type="scientific">Mycena albidolilacea</name>
    <dbReference type="NCBI Taxonomy" id="1033008"/>
    <lineage>
        <taxon>Eukaryota</taxon>
        <taxon>Fungi</taxon>
        <taxon>Dikarya</taxon>
        <taxon>Basidiomycota</taxon>
        <taxon>Agaricomycotina</taxon>
        <taxon>Agaricomycetes</taxon>
        <taxon>Agaricomycetidae</taxon>
        <taxon>Agaricales</taxon>
        <taxon>Marasmiineae</taxon>
        <taxon>Mycenaceae</taxon>
        <taxon>Mycena</taxon>
    </lineage>
</organism>